<name>A0A222YX27_9CAUD</name>
<gene>
    <name evidence="1" type="ORF">SEA_SUSHI23_198</name>
</gene>
<organism evidence="1 2">
    <name type="scientific">Streptomyces phage Sushi23</name>
    <dbReference type="NCBI Taxonomy" id="2015806"/>
    <lineage>
        <taxon>Viruses</taxon>
        <taxon>Duplodnaviria</taxon>
        <taxon>Heunggongvirae</taxon>
        <taxon>Uroviricota</taxon>
        <taxon>Caudoviricetes</taxon>
        <taxon>Stanwilliamsviridae</taxon>
        <taxon>Boydwoodruffvirinae</taxon>
        <taxon>Samistivirus</taxon>
        <taxon>Samistivirus peebs</taxon>
    </lineage>
</organism>
<proteinExistence type="predicted"/>
<dbReference type="EMBL" id="MF358542">
    <property type="protein sequence ID" value="ASR76588.1"/>
    <property type="molecule type" value="Genomic_DNA"/>
</dbReference>
<reference evidence="1 2" key="1">
    <citation type="submission" date="2017-06" db="EMBL/GenBank/DDBJ databases">
        <authorList>
            <person name="Mageeney C.M."/>
            <person name="Olugbade I.D."/>
            <person name="Kenna M.A."/>
            <person name="Ware V.C."/>
            <person name="Garlena R.A."/>
            <person name="Russell D.A."/>
            <person name="Pope W.H."/>
            <person name="Jacobs-Sera D."/>
            <person name="Hendrix R.W."/>
            <person name="Hatfull G.F."/>
        </authorList>
    </citation>
    <scope>NUCLEOTIDE SEQUENCE [LARGE SCALE GENOMIC DNA]</scope>
</reference>
<protein>
    <submittedName>
        <fullName evidence="1">Uncharacterized protein</fullName>
    </submittedName>
</protein>
<evidence type="ECO:0000313" key="1">
    <source>
        <dbReference type="EMBL" id="ASR76588.1"/>
    </source>
</evidence>
<accession>A0A222YX27</accession>
<evidence type="ECO:0000313" key="2">
    <source>
        <dbReference type="Proteomes" id="UP000225758"/>
    </source>
</evidence>
<sequence length="101" mass="11894">MTYKNPENYFKILVRPYGPLPQTGEEDVRTWAVAGVTHYETGGMYNKPIGVVEYIQFGFKNEQVAKAWMDEYLRMYVKDAHFDQYVEGWLFEPLDESKTAR</sequence>
<dbReference type="Proteomes" id="UP000225758">
    <property type="component" value="Segment"/>
</dbReference>